<dbReference type="PANTHER" id="PTHR30137">
    <property type="entry name" value="LUCIFERASE-LIKE MONOOXYGENASE"/>
    <property type="match status" value="1"/>
</dbReference>
<comment type="similarity">
    <text evidence="1">To bacterial alkanal monooxygenase alpha and beta chains.</text>
</comment>
<dbReference type="InterPro" id="IPR019949">
    <property type="entry name" value="CmoO-like"/>
</dbReference>
<keyword evidence="4" id="KW-1185">Reference proteome</keyword>
<protein>
    <submittedName>
        <fullName evidence="3">Luciferase family oxidoreductase</fullName>
    </submittedName>
</protein>
<dbReference type="InterPro" id="IPR011251">
    <property type="entry name" value="Luciferase-like_dom"/>
</dbReference>
<dbReference type="NCBIfam" id="TIGR03558">
    <property type="entry name" value="oxido_grp_1"/>
    <property type="match status" value="1"/>
</dbReference>
<dbReference type="GO" id="GO:0016705">
    <property type="term" value="F:oxidoreductase activity, acting on paired donors, with incorporation or reduction of molecular oxygen"/>
    <property type="evidence" value="ECO:0007669"/>
    <property type="project" value="InterPro"/>
</dbReference>
<dbReference type="KEGG" id="pmar:B0X71_01260"/>
<dbReference type="SUPFAM" id="SSF51679">
    <property type="entry name" value="Bacterial luciferase-like"/>
    <property type="match status" value="1"/>
</dbReference>
<feature type="domain" description="Luciferase-like" evidence="2">
    <location>
        <begin position="12"/>
        <end position="276"/>
    </location>
</feature>
<evidence type="ECO:0000256" key="1">
    <source>
        <dbReference type="ARBA" id="ARBA00007789"/>
    </source>
</evidence>
<dbReference type="Pfam" id="PF00296">
    <property type="entry name" value="Bac_luciferase"/>
    <property type="match status" value="1"/>
</dbReference>
<reference evidence="3 4" key="1">
    <citation type="submission" date="2017-02" db="EMBL/GenBank/DDBJ databases">
        <title>The complete genomic sequence of a novel cold adapted crude oil-degrading bacterium Planococcus qaidamina Y42.</title>
        <authorList>
            <person name="Yang R."/>
        </authorList>
    </citation>
    <scope>NUCLEOTIDE SEQUENCE [LARGE SCALE GENOMIC DNA]</scope>
    <source>
        <strain evidence="3 4">Y42</strain>
    </source>
</reference>
<name>A0A1Q2KUJ1_9BACL</name>
<evidence type="ECO:0000313" key="4">
    <source>
        <dbReference type="Proteomes" id="UP000188184"/>
    </source>
</evidence>
<dbReference type="InterPro" id="IPR050766">
    <property type="entry name" value="Bact_Lucif_Oxidored"/>
</dbReference>
<dbReference type="RefSeq" id="WP_077587750.1">
    <property type="nucleotide sequence ID" value="NZ_CP019640.1"/>
</dbReference>
<gene>
    <name evidence="3" type="ORF">B0X71_01260</name>
</gene>
<sequence>MTSLSILDYSPIDEESTPDQALRETTQLAKLADTLGYKRFWVSEHHHIPSVAGSSPQMLMMHLAANTTKIRIGSGGILLPNYSPYKVAENIRVLQALYPGRIDLGIGSGTGANRIATKALQAGKPRTDHREQTADLIGYLSGTLPPEHPYSNLIVSPNIDAVPDIWLLGAGGTSTEMAAEFGTALTFAHFARPGIGPETAGQYRESFIPSAFCSKPRVMIAVFVVVAETNERAEELAKAFDLWLYFVESLSSPPYYPSAETASQRGTSEREREKMIRNRSRVLIGDALSVKTQLDKLINQYNADEVLIMPHIAGFENRKTAIRLLADAFHLA</sequence>
<evidence type="ECO:0000259" key="2">
    <source>
        <dbReference type="Pfam" id="PF00296"/>
    </source>
</evidence>
<dbReference type="InterPro" id="IPR036661">
    <property type="entry name" value="Luciferase-like_sf"/>
</dbReference>
<proteinExistence type="predicted"/>
<dbReference type="PANTHER" id="PTHR30137:SF19">
    <property type="entry name" value="LUCIFERASE-LIKE MONOOXYGENASE"/>
    <property type="match status" value="1"/>
</dbReference>
<dbReference type="GO" id="GO:0005829">
    <property type="term" value="C:cytosol"/>
    <property type="evidence" value="ECO:0007669"/>
    <property type="project" value="TreeGrafter"/>
</dbReference>
<dbReference type="Gene3D" id="3.20.20.30">
    <property type="entry name" value="Luciferase-like domain"/>
    <property type="match status" value="1"/>
</dbReference>
<dbReference type="OrthoDB" id="9780518at2"/>
<dbReference type="Proteomes" id="UP000188184">
    <property type="component" value="Chromosome"/>
</dbReference>
<evidence type="ECO:0000313" key="3">
    <source>
        <dbReference type="EMBL" id="AQQ51878.1"/>
    </source>
</evidence>
<accession>A0A1Q2KUJ1</accession>
<dbReference type="AlphaFoldDB" id="A0A1Q2KUJ1"/>
<organism evidence="3 4">
    <name type="scientific">Planococcus lenghuensis</name>
    <dbReference type="NCBI Taxonomy" id="2213202"/>
    <lineage>
        <taxon>Bacteria</taxon>
        <taxon>Bacillati</taxon>
        <taxon>Bacillota</taxon>
        <taxon>Bacilli</taxon>
        <taxon>Bacillales</taxon>
        <taxon>Caryophanaceae</taxon>
        <taxon>Planococcus</taxon>
    </lineage>
</organism>
<dbReference type="EMBL" id="CP019640">
    <property type="protein sequence ID" value="AQQ51878.1"/>
    <property type="molecule type" value="Genomic_DNA"/>
</dbReference>